<feature type="region of interest" description="Disordered" evidence="3">
    <location>
        <begin position="611"/>
        <end position="699"/>
    </location>
</feature>
<proteinExistence type="predicted"/>
<dbReference type="InterPro" id="IPR000061">
    <property type="entry name" value="Surp"/>
</dbReference>
<dbReference type="EMBL" id="CAFZ01000001">
    <property type="protein sequence ID" value="CCA66408.1"/>
    <property type="molecule type" value="Genomic_DNA"/>
</dbReference>
<dbReference type="InterPro" id="IPR012677">
    <property type="entry name" value="Nucleotide-bd_a/b_plait_sf"/>
</dbReference>
<protein>
    <recommendedName>
        <fullName evidence="9">U2 snRNP-associated SURP motif-containing protein</fullName>
    </recommendedName>
</protein>
<evidence type="ECO:0000259" key="4">
    <source>
        <dbReference type="PROSITE" id="PS50102"/>
    </source>
</evidence>
<dbReference type="PANTHER" id="PTHR23140:SF0">
    <property type="entry name" value="U2 SNRNP-ASSOCIATED SURP MOTIF-CONTAINING PROTEIN"/>
    <property type="match status" value="1"/>
</dbReference>
<dbReference type="Gene3D" id="3.30.70.330">
    <property type="match status" value="1"/>
</dbReference>
<gene>
    <name evidence="7" type="ORF">PIIN_00094</name>
</gene>
<feature type="compositionally biased region" description="Basic residues" evidence="3">
    <location>
        <begin position="282"/>
        <end position="305"/>
    </location>
</feature>
<dbReference type="PROSITE" id="PS51391">
    <property type="entry name" value="CID"/>
    <property type="match status" value="1"/>
</dbReference>
<feature type="compositionally biased region" description="Basic and acidic residues" evidence="3">
    <location>
        <begin position="321"/>
        <end position="337"/>
    </location>
</feature>
<feature type="compositionally biased region" description="Basic and acidic residues" evidence="3">
    <location>
        <begin position="52"/>
        <end position="70"/>
    </location>
</feature>
<feature type="domain" description="SURP motif" evidence="5">
    <location>
        <begin position="357"/>
        <end position="400"/>
    </location>
</feature>
<dbReference type="Pfam" id="PF01805">
    <property type="entry name" value="Surp"/>
    <property type="match status" value="1"/>
</dbReference>
<evidence type="ECO:0000313" key="8">
    <source>
        <dbReference type="Proteomes" id="UP000007148"/>
    </source>
</evidence>
<feature type="compositionally biased region" description="Acidic residues" evidence="3">
    <location>
        <begin position="646"/>
        <end position="699"/>
    </location>
</feature>
<accession>G4T4S2</accession>
<evidence type="ECO:0000256" key="1">
    <source>
        <dbReference type="ARBA" id="ARBA00022884"/>
    </source>
</evidence>
<dbReference type="OMA" id="FKSRVCN"/>
<dbReference type="SMART" id="SM00360">
    <property type="entry name" value="RRM"/>
    <property type="match status" value="1"/>
</dbReference>
<name>G4T4S2_SERID</name>
<feature type="domain" description="RRM" evidence="4">
    <location>
        <begin position="183"/>
        <end position="270"/>
    </location>
</feature>
<dbReference type="InParanoid" id="G4T4S2"/>
<dbReference type="InterPro" id="IPR000504">
    <property type="entry name" value="RRM_dom"/>
</dbReference>
<keyword evidence="1 2" id="KW-0694">RNA-binding</keyword>
<dbReference type="STRING" id="1109443.G4T4S2"/>
<feature type="compositionally biased region" description="Acidic residues" evidence="3">
    <location>
        <begin position="620"/>
        <end position="634"/>
    </location>
</feature>
<dbReference type="InterPro" id="IPR035967">
    <property type="entry name" value="SWAP/Surp_sf"/>
</dbReference>
<dbReference type="Proteomes" id="UP000007148">
    <property type="component" value="Unassembled WGS sequence"/>
</dbReference>
<dbReference type="SUPFAM" id="SSF54928">
    <property type="entry name" value="RNA-binding domain, RBD"/>
    <property type="match status" value="1"/>
</dbReference>
<evidence type="ECO:0000259" key="6">
    <source>
        <dbReference type="PROSITE" id="PS51391"/>
    </source>
</evidence>
<dbReference type="InterPro" id="IPR051485">
    <property type="entry name" value="SR-CTD_assoc_factor"/>
</dbReference>
<dbReference type="GO" id="GO:0006396">
    <property type="term" value="P:RNA processing"/>
    <property type="evidence" value="ECO:0007669"/>
    <property type="project" value="InterPro"/>
</dbReference>
<dbReference type="Gene3D" id="1.10.10.790">
    <property type="entry name" value="Surp module"/>
    <property type="match status" value="1"/>
</dbReference>
<keyword evidence="8" id="KW-1185">Reference proteome</keyword>
<evidence type="ECO:0000256" key="2">
    <source>
        <dbReference type="PROSITE-ProRule" id="PRU00176"/>
    </source>
</evidence>
<feature type="region of interest" description="Disordered" evidence="3">
    <location>
        <begin position="23"/>
        <end position="70"/>
    </location>
</feature>
<dbReference type="GO" id="GO:0003723">
    <property type="term" value="F:RNA binding"/>
    <property type="evidence" value="ECO:0007669"/>
    <property type="project" value="UniProtKB-UniRule"/>
</dbReference>
<dbReference type="eggNOG" id="KOG0151">
    <property type="taxonomic scope" value="Eukaryota"/>
</dbReference>
<organism evidence="7 8">
    <name type="scientific">Serendipita indica (strain DSM 11827)</name>
    <name type="common">Root endophyte fungus</name>
    <name type="synonym">Piriformospora indica</name>
    <dbReference type="NCBI Taxonomy" id="1109443"/>
    <lineage>
        <taxon>Eukaryota</taxon>
        <taxon>Fungi</taxon>
        <taxon>Dikarya</taxon>
        <taxon>Basidiomycota</taxon>
        <taxon>Agaricomycotina</taxon>
        <taxon>Agaricomycetes</taxon>
        <taxon>Sebacinales</taxon>
        <taxon>Serendipitaceae</taxon>
        <taxon>Serendipita</taxon>
    </lineage>
</organism>
<reference evidence="7 8" key="1">
    <citation type="journal article" date="2011" name="PLoS Pathog.">
        <title>Endophytic Life Strategies Decoded by Genome and Transcriptome Analyses of the Mutualistic Root Symbiont Piriformospora indica.</title>
        <authorList>
            <person name="Zuccaro A."/>
            <person name="Lahrmann U."/>
            <person name="Guldener U."/>
            <person name="Langen G."/>
            <person name="Pfiffi S."/>
            <person name="Biedenkopf D."/>
            <person name="Wong P."/>
            <person name="Samans B."/>
            <person name="Grimm C."/>
            <person name="Basiewicz M."/>
            <person name="Murat C."/>
            <person name="Martin F."/>
            <person name="Kogel K.H."/>
        </authorList>
    </citation>
    <scope>NUCLEOTIDE SEQUENCE [LARGE SCALE GENOMIC DNA]</scope>
    <source>
        <strain evidence="7 8">DSM 11827</strain>
    </source>
</reference>
<feature type="domain" description="CID" evidence="6">
    <location>
        <begin position="441"/>
        <end position="586"/>
    </location>
</feature>
<sequence>MEHGRLKALFNAEDRDNKISQAFQARKGPSRKPVDQSKVVAFTQASARKSKKEKEEEAAEAKRREHEREATQVFEEYVADFATAPRARGAIGFVKAGESASGVKISTSKVFDDDVEMKANSSIAQKPKGKRAMDAFLEEIKRDQAAREQRLARQSAVHGSSITSLAAMEIQGGSRDRGDPETSNLFVAHLPDDVTEDRLGEYFGQCGEITSVKIMWPRGETVGDMSRRSKTTGLSGFVSFKRRKDAEMALHRLDGVTWGGSALRVGWSKAVTTSGRVLYGRRSSRSRSPSPHRSHRRRSRSRSRSPSRSPDYGRSRHSRSRYHDEDRSRSRSRDRAPRKQALVPKASHQVTKDEEEFIELVAAMTRAHGRAFESNLMERERDNPQYQFLHAPRSAAGKFYDELLDPEYSSPEGFQDDGDDQAYSTDNEEVKEADYIGKNKLGSLARKRFKAMLRAMSGKRGEVARCMAFCLEHGEAAPEVANIVIASLLVDSTPVPRKIARLHLISDIIHNSAVALPSAWKFRQEFQQRLGLVFDHLSTIYHSFGGRMTAETFKRQVVAVIDVWDDRIVFPPEETSVWKDRLDGKQATREEKVQVEDVPVVQEAPQVSRFKSAFKPVTDPDGEQDMELDDDEEPQTAAPVPQVEEQPAEDEEIDGAPLEDDLDGEELAEDLDGAPIEDLDGAPLEEENLDSDPLDPEDL</sequence>
<dbReference type="PROSITE" id="PS50128">
    <property type="entry name" value="SURP"/>
    <property type="match status" value="1"/>
</dbReference>
<dbReference type="InterPro" id="IPR008942">
    <property type="entry name" value="ENTH_VHS"/>
</dbReference>
<dbReference type="Pfam" id="PF00076">
    <property type="entry name" value="RRM_1"/>
    <property type="match status" value="1"/>
</dbReference>
<comment type="caution">
    <text evidence="7">The sequence shown here is derived from an EMBL/GenBank/DDBJ whole genome shotgun (WGS) entry which is preliminary data.</text>
</comment>
<dbReference type="InterPro" id="IPR035979">
    <property type="entry name" value="RBD_domain_sf"/>
</dbReference>
<dbReference type="InterPro" id="IPR006569">
    <property type="entry name" value="CID_dom"/>
</dbReference>
<dbReference type="AlphaFoldDB" id="G4T4S2"/>
<evidence type="ECO:0008006" key="9">
    <source>
        <dbReference type="Google" id="ProtNLM"/>
    </source>
</evidence>
<dbReference type="Pfam" id="PF04818">
    <property type="entry name" value="CID"/>
    <property type="match status" value="1"/>
</dbReference>
<dbReference type="GO" id="GO:0005634">
    <property type="term" value="C:nucleus"/>
    <property type="evidence" value="ECO:0007669"/>
    <property type="project" value="TreeGrafter"/>
</dbReference>
<evidence type="ECO:0000256" key="3">
    <source>
        <dbReference type="SAM" id="MobiDB-lite"/>
    </source>
</evidence>
<evidence type="ECO:0000259" key="5">
    <source>
        <dbReference type="PROSITE" id="PS50128"/>
    </source>
</evidence>
<dbReference type="HOGENOM" id="CLU_010743_3_0_1"/>
<dbReference type="OrthoDB" id="377209at2759"/>
<dbReference type="PROSITE" id="PS50102">
    <property type="entry name" value="RRM"/>
    <property type="match status" value="1"/>
</dbReference>
<dbReference type="PANTHER" id="PTHR23140">
    <property type="entry name" value="RNA PROCESSING PROTEIN LD23810P"/>
    <property type="match status" value="1"/>
</dbReference>
<dbReference type="SUPFAM" id="SSF109905">
    <property type="entry name" value="Surp module (SWAP domain)"/>
    <property type="match status" value="1"/>
</dbReference>
<dbReference type="SMART" id="SM00582">
    <property type="entry name" value="RPR"/>
    <property type="match status" value="1"/>
</dbReference>
<evidence type="ECO:0000313" key="7">
    <source>
        <dbReference type="EMBL" id="CCA66408.1"/>
    </source>
</evidence>
<dbReference type="Gene3D" id="1.25.40.90">
    <property type="match status" value="1"/>
</dbReference>
<feature type="region of interest" description="Disordered" evidence="3">
    <location>
        <begin position="278"/>
        <end position="350"/>
    </location>
</feature>